<comment type="caution">
    <text evidence="3">The sequence shown here is derived from an EMBL/GenBank/DDBJ whole genome shotgun (WGS) entry which is preliminary data.</text>
</comment>
<accession>A0ABQ8GWA8</accession>
<feature type="compositionally biased region" description="Polar residues" evidence="1">
    <location>
        <begin position="23"/>
        <end position="45"/>
    </location>
</feature>
<reference evidence="3 4" key="1">
    <citation type="journal article" date="2021" name="Nat. Commun.">
        <title>Genetic determinants of endophytism in the Arabidopsis root mycobiome.</title>
        <authorList>
            <person name="Mesny F."/>
            <person name="Miyauchi S."/>
            <person name="Thiergart T."/>
            <person name="Pickel B."/>
            <person name="Atanasova L."/>
            <person name="Karlsson M."/>
            <person name="Huettel B."/>
            <person name="Barry K.W."/>
            <person name="Haridas S."/>
            <person name="Chen C."/>
            <person name="Bauer D."/>
            <person name="Andreopoulos W."/>
            <person name="Pangilinan J."/>
            <person name="LaButti K."/>
            <person name="Riley R."/>
            <person name="Lipzen A."/>
            <person name="Clum A."/>
            <person name="Drula E."/>
            <person name="Henrissat B."/>
            <person name="Kohler A."/>
            <person name="Grigoriev I.V."/>
            <person name="Martin F.M."/>
            <person name="Hacquard S."/>
        </authorList>
    </citation>
    <scope>NUCLEOTIDE SEQUENCE [LARGE SCALE GENOMIC DNA]</scope>
    <source>
        <strain evidence="3 4">MPI-SDFR-AT-0080</strain>
    </source>
</reference>
<feature type="signal peptide" evidence="2">
    <location>
        <begin position="1"/>
        <end position="17"/>
    </location>
</feature>
<feature type="compositionally biased region" description="Polar residues" evidence="1">
    <location>
        <begin position="158"/>
        <end position="191"/>
    </location>
</feature>
<protein>
    <submittedName>
        <fullName evidence="3">Uncharacterized protein</fullName>
    </submittedName>
</protein>
<dbReference type="EMBL" id="JAGTJR010000001">
    <property type="protein sequence ID" value="KAH7065538.1"/>
    <property type="molecule type" value="Genomic_DNA"/>
</dbReference>
<sequence>MHSISIAFTALVGAAAASVNGPWQSHSSWGTAVSSTPSASKTIISDPTIKPSGTGVTISDPTIKPTATGGHNTTETETLTTFTTVTTCPVTQTTSDHGSTYITTALTTSTVVVTSCKGGCHGWQPHPTGAPNSTYVPTDKPTTAPNGTYIPPTHKPSTEPTNKPTALPSDTPTEKPTQPTSKPSGKPTQSEYAPGTTPVVTTKVYPTTIVNTVTSFVPCSTPVGHEGTNTWYSTWLTATFIPHTTVSTYTTVSTLYPAPAPTNGQQGGNGVCPPVSTVTVNNGPTVTAYVTVLDNGNGKPTTLTGKPVYETDKPSAETGKPNSQSGVGAITTSNAPHDVPNPTSKPHWSGSATTDKPQSPTGTGSPSAGAGKKW</sequence>
<feature type="region of interest" description="Disordered" evidence="1">
    <location>
        <begin position="293"/>
        <end position="374"/>
    </location>
</feature>
<feature type="compositionally biased region" description="Polar residues" evidence="1">
    <location>
        <begin position="130"/>
        <end position="146"/>
    </location>
</feature>
<name>A0ABQ8GWA8_9PEZI</name>
<feature type="region of interest" description="Disordered" evidence="1">
    <location>
        <begin position="122"/>
        <end position="197"/>
    </location>
</feature>
<proteinExistence type="predicted"/>
<organism evidence="3 4">
    <name type="scientific">Macrophomina phaseolina</name>
    <dbReference type="NCBI Taxonomy" id="35725"/>
    <lineage>
        <taxon>Eukaryota</taxon>
        <taxon>Fungi</taxon>
        <taxon>Dikarya</taxon>
        <taxon>Ascomycota</taxon>
        <taxon>Pezizomycotina</taxon>
        <taxon>Dothideomycetes</taxon>
        <taxon>Dothideomycetes incertae sedis</taxon>
        <taxon>Botryosphaeriales</taxon>
        <taxon>Botryosphaeriaceae</taxon>
        <taxon>Macrophomina</taxon>
    </lineage>
</organism>
<gene>
    <name evidence="3" type="ORF">B0J12DRAFT_39566</name>
</gene>
<keyword evidence="2" id="KW-0732">Signal</keyword>
<dbReference type="Proteomes" id="UP000774617">
    <property type="component" value="Unassembled WGS sequence"/>
</dbReference>
<keyword evidence="4" id="KW-1185">Reference proteome</keyword>
<evidence type="ECO:0000313" key="3">
    <source>
        <dbReference type="EMBL" id="KAH7065538.1"/>
    </source>
</evidence>
<evidence type="ECO:0000256" key="1">
    <source>
        <dbReference type="SAM" id="MobiDB-lite"/>
    </source>
</evidence>
<feature type="region of interest" description="Disordered" evidence="1">
    <location>
        <begin position="23"/>
        <end position="73"/>
    </location>
</feature>
<feature type="chain" id="PRO_5045555255" evidence="2">
    <location>
        <begin position="18"/>
        <end position="374"/>
    </location>
</feature>
<evidence type="ECO:0000313" key="4">
    <source>
        <dbReference type="Proteomes" id="UP000774617"/>
    </source>
</evidence>
<feature type="compositionally biased region" description="Polar residues" evidence="1">
    <location>
        <begin position="320"/>
        <end position="366"/>
    </location>
</feature>
<evidence type="ECO:0000256" key="2">
    <source>
        <dbReference type="SAM" id="SignalP"/>
    </source>
</evidence>